<evidence type="ECO:0000256" key="11">
    <source>
        <dbReference type="SAM" id="SignalP"/>
    </source>
</evidence>
<feature type="chain" id="PRO_5042944288" description="Polygalacturonase" evidence="11">
    <location>
        <begin position="25"/>
        <end position="464"/>
    </location>
</feature>
<dbReference type="GO" id="GO:0071555">
    <property type="term" value="P:cell wall organization"/>
    <property type="evidence" value="ECO:0007669"/>
    <property type="project" value="UniProtKB-KW"/>
</dbReference>
<organism evidence="12 13">
    <name type="scientific">Quercus rubra</name>
    <name type="common">Northern red oak</name>
    <name type="synonym">Quercus borealis</name>
    <dbReference type="NCBI Taxonomy" id="3512"/>
    <lineage>
        <taxon>Eukaryota</taxon>
        <taxon>Viridiplantae</taxon>
        <taxon>Streptophyta</taxon>
        <taxon>Embryophyta</taxon>
        <taxon>Tracheophyta</taxon>
        <taxon>Spermatophyta</taxon>
        <taxon>Magnoliopsida</taxon>
        <taxon>eudicotyledons</taxon>
        <taxon>Gunneridae</taxon>
        <taxon>Pentapetalae</taxon>
        <taxon>rosids</taxon>
        <taxon>fabids</taxon>
        <taxon>Fagales</taxon>
        <taxon>Fagaceae</taxon>
        <taxon>Quercus</taxon>
    </lineage>
</organism>
<keyword evidence="5 9" id="KW-0378">Hydrolase</keyword>
<accession>A0AAN7E0R3</accession>
<evidence type="ECO:0000256" key="1">
    <source>
        <dbReference type="ARBA" id="ARBA00004191"/>
    </source>
</evidence>
<dbReference type="InterPro" id="IPR012334">
    <property type="entry name" value="Pectin_lyas_fold"/>
</dbReference>
<dbReference type="SUPFAM" id="SSF51126">
    <property type="entry name" value="Pectin lyase-like"/>
    <property type="match status" value="1"/>
</dbReference>
<dbReference type="AlphaFoldDB" id="A0AAN7E0R3"/>
<name>A0AAN7E0R3_QUERU</name>
<dbReference type="FunFam" id="2.160.20.10:FF:000012">
    <property type="entry name" value="Polygalacturonase At1g48100 family"/>
    <property type="match status" value="1"/>
</dbReference>
<evidence type="ECO:0000256" key="7">
    <source>
        <dbReference type="ARBA" id="ARBA00023316"/>
    </source>
</evidence>
<dbReference type="InterPro" id="IPR011050">
    <property type="entry name" value="Pectin_lyase_fold/virulence"/>
</dbReference>
<evidence type="ECO:0000313" key="13">
    <source>
        <dbReference type="Proteomes" id="UP001324115"/>
    </source>
</evidence>
<gene>
    <name evidence="12" type="ORF">RGQ29_008618</name>
</gene>
<dbReference type="Proteomes" id="UP001324115">
    <property type="component" value="Unassembled WGS sequence"/>
</dbReference>
<evidence type="ECO:0000256" key="10">
    <source>
        <dbReference type="SAM" id="MobiDB-lite"/>
    </source>
</evidence>
<keyword evidence="3" id="KW-0134">Cell wall</keyword>
<keyword evidence="11" id="KW-0732">Signal</keyword>
<dbReference type="PROSITE" id="PS00502">
    <property type="entry name" value="POLYGALACTURONASE"/>
    <property type="match status" value="1"/>
</dbReference>
<protein>
    <recommendedName>
        <fullName evidence="14">Polygalacturonase</fullName>
    </recommendedName>
</protein>
<sequence>MKYSLVTILVFCISLVCFFLSTQARWHNHTKHKHIRHPHKLSNISHPPSPAPAPSDPSNDGNSHDSTGLFDVRNFGAVGDGVADDTEAFKMAWDTACQSDSAVILVPYGFSFMIQSTIFTGPCQGGLVFQIDGTLMPPDGPDSWPKNNSRRQWLVFYRINEMSLQGGGLIDGRGEKWWNLPCKPHKGINGTTLPGPCDSPIAIRFFMSSNLTVKGLKIKNGPQFHFRFDNCRNVHVESIYITAPASSPNTDGIHIENTNDVRIYNSVISNGDDCVSIGSGCYDVDIRNITCGPGHGISIGSLGNHNTHACVSNVTVRDSVIKASDNGVRIKTWQGGSGAVSRITFSNIHMDNVRNPIIVDQFYCLTKACTNQTSAVFVSDILYTNIKGTYDVRNRPMRFACSDSVPCTNLTLSDVELLPAQGDIVLDPFCWNAYGDLQTLTIPPVSCLLEGTPQSNLNNDKDSC</sequence>
<evidence type="ECO:0000256" key="3">
    <source>
        <dbReference type="ARBA" id="ARBA00022512"/>
    </source>
</evidence>
<evidence type="ECO:0000256" key="6">
    <source>
        <dbReference type="ARBA" id="ARBA00023295"/>
    </source>
</evidence>
<dbReference type="SMART" id="SM00710">
    <property type="entry name" value="PbH1"/>
    <property type="match status" value="5"/>
</dbReference>
<dbReference type="InterPro" id="IPR006626">
    <property type="entry name" value="PbH1"/>
</dbReference>
<keyword evidence="13" id="KW-1185">Reference proteome</keyword>
<dbReference type="Pfam" id="PF00295">
    <property type="entry name" value="Glyco_hydro_28"/>
    <property type="match status" value="1"/>
</dbReference>
<dbReference type="EMBL" id="JAXUIC010000012">
    <property type="protein sequence ID" value="KAK4559473.1"/>
    <property type="molecule type" value="Genomic_DNA"/>
</dbReference>
<reference evidence="12 13" key="1">
    <citation type="journal article" date="2023" name="G3 (Bethesda)">
        <title>A haplotype-resolved chromosome-scale genome for Quercus rubra L. provides insights into the genetics of adaptive traits for red oak species.</title>
        <authorList>
            <person name="Kapoor B."/>
            <person name="Jenkins J."/>
            <person name="Schmutz J."/>
            <person name="Zhebentyayeva T."/>
            <person name="Kuelheim C."/>
            <person name="Coggeshall M."/>
            <person name="Heim C."/>
            <person name="Lasky J.R."/>
            <person name="Leites L."/>
            <person name="Islam-Faridi N."/>
            <person name="Romero-Severson J."/>
            <person name="DeLeo V.L."/>
            <person name="Lucas S.M."/>
            <person name="Lazic D."/>
            <person name="Gailing O."/>
            <person name="Carlson J."/>
            <person name="Staton M."/>
        </authorList>
    </citation>
    <scope>NUCLEOTIDE SEQUENCE [LARGE SCALE GENOMIC DNA]</scope>
    <source>
        <strain evidence="12">Pseudo-F2</strain>
    </source>
</reference>
<evidence type="ECO:0000256" key="2">
    <source>
        <dbReference type="ARBA" id="ARBA00008834"/>
    </source>
</evidence>
<evidence type="ECO:0000256" key="9">
    <source>
        <dbReference type="RuleBase" id="RU361169"/>
    </source>
</evidence>
<comment type="subcellular location">
    <subcellularLocation>
        <location evidence="1">Secreted</location>
        <location evidence="1">Cell wall</location>
    </subcellularLocation>
</comment>
<evidence type="ECO:0000256" key="5">
    <source>
        <dbReference type="ARBA" id="ARBA00022801"/>
    </source>
</evidence>
<dbReference type="InterPro" id="IPR000743">
    <property type="entry name" value="Glyco_hydro_28"/>
</dbReference>
<evidence type="ECO:0000313" key="12">
    <source>
        <dbReference type="EMBL" id="KAK4559473.1"/>
    </source>
</evidence>
<keyword evidence="7" id="KW-0961">Cell wall biogenesis/degradation</keyword>
<proteinExistence type="inferred from homology"/>
<feature type="active site" evidence="8">
    <location>
        <position position="295"/>
    </location>
</feature>
<comment type="caution">
    <text evidence="12">The sequence shown here is derived from an EMBL/GenBank/DDBJ whole genome shotgun (WGS) entry which is preliminary data.</text>
</comment>
<dbReference type="PANTHER" id="PTHR31375">
    <property type="match status" value="1"/>
</dbReference>
<feature type="region of interest" description="Disordered" evidence="10">
    <location>
        <begin position="37"/>
        <end position="65"/>
    </location>
</feature>
<evidence type="ECO:0000256" key="4">
    <source>
        <dbReference type="ARBA" id="ARBA00022525"/>
    </source>
</evidence>
<evidence type="ECO:0000256" key="8">
    <source>
        <dbReference type="PROSITE-ProRule" id="PRU10052"/>
    </source>
</evidence>
<keyword evidence="6 9" id="KW-0326">Glycosidase</keyword>
<comment type="similarity">
    <text evidence="2 9">Belongs to the glycosyl hydrolase 28 family.</text>
</comment>
<feature type="signal peptide" evidence="11">
    <location>
        <begin position="1"/>
        <end position="24"/>
    </location>
</feature>
<evidence type="ECO:0008006" key="14">
    <source>
        <dbReference type="Google" id="ProtNLM"/>
    </source>
</evidence>
<dbReference type="Gene3D" id="2.160.20.10">
    <property type="entry name" value="Single-stranded right-handed beta-helix, Pectin lyase-like"/>
    <property type="match status" value="1"/>
</dbReference>
<keyword evidence="4" id="KW-0964">Secreted</keyword>
<dbReference type="GO" id="GO:0004650">
    <property type="term" value="F:polygalacturonase activity"/>
    <property type="evidence" value="ECO:0007669"/>
    <property type="project" value="InterPro"/>
</dbReference>
<dbReference type="GO" id="GO:0005975">
    <property type="term" value="P:carbohydrate metabolic process"/>
    <property type="evidence" value="ECO:0007669"/>
    <property type="project" value="InterPro"/>
</dbReference>